<evidence type="ECO:0000313" key="3">
    <source>
        <dbReference type="Proteomes" id="UP000660262"/>
    </source>
</evidence>
<accession>A0A830H883</accession>
<dbReference type="AlphaFoldDB" id="A0A830H883"/>
<dbReference type="SUPFAM" id="SSF111038">
    <property type="entry name" value="YjbQ-like"/>
    <property type="match status" value="2"/>
</dbReference>
<dbReference type="PANTHER" id="PTHR30615:SF8">
    <property type="entry name" value="UPF0047 PROTEIN C4A8.02C"/>
    <property type="match status" value="1"/>
</dbReference>
<evidence type="ECO:0008006" key="4">
    <source>
        <dbReference type="Google" id="ProtNLM"/>
    </source>
</evidence>
<evidence type="ECO:0000313" key="2">
    <source>
        <dbReference type="EMBL" id="GHP02888.1"/>
    </source>
</evidence>
<name>A0A830H883_9CHLO</name>
<dbReference type="OrthoDB" id="10255963at2759"/>
<evidence type="ECO:0000256" key="1">
    <source>
        <dbReference type="ARBA" id="ARBA00005534"/>
    </source>
</evidence>
<reference evidence="2" key="1">
    <citation type="submission" date="2020-10" db="EMBL/GenBank/DDBJ databases">
        <title>Unveiling of a novel bifunctional photoreceptor, Dualchrome1, isolated from a cosmopolitan green alga.</title>
        <authorList>
            <person name="Suzuki S."/>
            <person name="Kawachi M."/>
        </authorList>
    </citation>
    <scope>NUCLEOTIDE SEQUENCE</scope>
    <source>
        <strain evidence="2">NIES 2893</strain>
    </source>
</reference>
<dbReference type="PANTHER" id="PTHR30615">
    <property type="entry name" value="UNCHARACTERIZED PROTEIN YJBQ-RELATED"/>
    <property type="match status" value="1"/>
</dbReference>
<organism evidence="2 3">
    <name type="scientific">Pycnococcus provasolii</name>
    <dbReference type="NCBI Taxonomy" id="41880"/>
    <lineage>
        <taxon>Eukaryota</taxon>
        <taxon>Viridiplantae</taxon>
        <taxon>Chlorophyta</taxon>
        <taxon>Pseudoscourfieldiophyceae</taxon>
        <taxon>Pseudoscourfieldiales</taxon>
        <taxon>Pycnococcaceae</taxon>
        <taxon>Pycnococcus</taxon>
    </lineage>
</organism>
<dbReference type="NCBIfam" id="TIGR00149">
    <property type="entry name" value="TIGR00149_YjbQ"/>
    <property type="match status" value="1"/>
</dbReference>
<keyword evidence="3" id="KW-1185">Reference proteome</keyword>
<proteinExistence type="inferred from homology"/>
<comment type="caution">
    <text evidence="2">The sequence shown here is derived from an EMBL/GenBank/DDBJ whole genome shotgun (WGS) entry which is preliminary data.</text>
</comment>
<sequence length="393" mass="39832">MAGVVTPHGSSQKTLLLNIGNVTSVLSEVVRELSCGKSGVLNVFTCGTDAAMAVHAAAVSDDVRKTAMSVGGGSGECAAAILGHSCNVPVRDGKLMCGDDLILHSFGKSGADAEEEVVATFTPATASAGPANLKSRGGGVCDLVTRDIAAVNFDSKAANDNFSLVHVTLGGGPTSVCINENADPDVRVDLAGALQRIAPRGALAAAIVGGSLAVPCGSGGRPGLGTWQGLYLNNHGDIREAPFTKTSTEVCAQTTITATAPKRGCHDITSQVEGALAKMGGASAEGGAVHIFIKHTSASLCVGGAASLDTLETALSDAVPERWNREFFRHTMEGDDDMPAHVKHTLLGAGCVIPAVGEKLSLGAGQRVLLCEHRNAGGWGGGHARQVVVSVIA</sequence>
<dbReference type="InterPro" id="IPR001602">
    <property type="entry name" value="UPF0047_YjbQ-like"/>
</dbReference>
<dbReference type="EMBL" id="BNJQ01000004">
    <property type="protein sequence ID" value="GHP02888.1"/>
    <property type="molecule type" value="Genomic_DNA"/>
</dbReference>
<protein>
    <recommendedName>
        <fullName evidence="4">Secondary thiamine-phosphate synthase enzyme</fullName>
    </recommendedName>
</protein>
<dbReference type="Pfam" id="PF01894">
    <property type="entry name" value="YjbQ"/>
    <property type="match status" value="2"/>
</dbReference>
<gene>
    <name evidence="2" type="ORF">PPROV_000164300</name>
</gene>
<dbReference type="Gene3D" id="2.60.120.460">
    <property type="entry name" value="YjbQ-like"/>
    <property type="match status" value="2"/>
</dbReference>
<dbReference type="InterPro" id="IPR035917">
    <property type="entry name" value="YjbQ-like_sf"/>
</dbReference>
<dbReference type="Proteomes" id="UP000660262">
    <property type="component" value="Unassembled WGS sequence"/>
</dbReference>
<comment type="similarity">
    <text evidence="1">Belongs to the UPF0047 family.</text>
</comment>